<sequence>MTNGRAQVVRSVFLASMALALAGCDFLAGAPEIERLEPAPEIFVVDQRGPVRSVRSVQRDRLPGGVVITAVGVPAVQGYWDAELVPLTEDPVNGELAFEFRVAPPALPTPPGTERSREVVVARFLSDIQLQGVSRVVVTAESNSRSVRP</sequence>
<accession>A8LSJ6</accession>
<evidence type="ECO:0000313" key="3">
    <source>
        <dbReference type="Proteomes" id="UP000006833"/>
    </source>
</evidence>
<evidence type="ECO:0008006" key="4">
    <source>
        <dbReference type="Google" id="ProtNLM"/>
    </source>
</evidence>
<dbReference type="HOGENOM" id="CLU_135047_0_0_5"/>
<keyword evidence="3" id="KW-1185">Reference proteome</keyword>
<proteinExistence type="predicted"/>
<reference evidence="3" key="1">
    <citation type="journal article" date="2010" name="ISME J.">
        <title>The complete genome sequence of the algal symbiont Dinoroseobacter shibae: a hitchhiker's guide to life in the sea.</title>
        <authorList>
            <person name="Wagner-Dobler I."/>
            <person name="Ballhausen B."/>
            <person name="Berger M."/>
            <person name="Brinkhoff T."/>
            <person name="Buchholz I."/>
            <person name="Bunk B."/>
            <person name="Cypionka H."/>
            <person name="Daniel R."/>
            <person name="Drepper T."/>
            <person name="Gerdts G."/>
            <person name="Hahnke S."/>
            <person name="Han C."/>
            <person name="Jahn D."/>
            <person name="Kalhoefer D."/>
            <person name="Kiss H."/>
            <person name="Klenk H.P."/>
            <person name="Kyrpides N."/>
            <person name="Liebl W."/>
            <person name="Liesegang H."/>
            <person name="Meincke L."/>
            <person name="Pati A."/>
            <person name="Petersen J."/>
            <person name="Piekarski T."/>
            <person name="Pommerenke C."/>
            <person name="Pradella S."/>
            <person name="Pukall R."/>
            <person name="Rabus R."/>
            <person name="Stackebrandt E."/>
            <person name="Thole S."/>
            <person name="Thompson L."/>
            <person name="Tielen P."/>
            <person name="Tomasch J."/>
            <person name="von Jan M."/>
            <person name="Wanphrut N."/>
            <person name="Wichels A."/>
            <person name="Zech H."/>
            <person name="Simon M."/>
        </authorList>
    </citation>
    <scope>NUCLEOTIDE SEQUENCE [LARGE SCALE GENOMIC DNA]</scope>
    <source>
        <strain evidence="3">DSM 16493 / NCIMB 14021 / DFL 12</strain>
    </source>
</reference>
<evidence type="ECO:0000313" key="2">
    <source>
        <dbReference type="EMBL" id="ABV92810.1"/>
    </source>
</evidence>
<dbReference type="PROSITE" id="PS51257">
    <property type="entry name" value="PROKAR_LIPOPROTEIN"/>
    <property type="match status" value="1"/>
</dbReference>
<dbReference type="STRING" id="398580.Dshi_1068"/>
<gene>
    <name evidence="2" type="ordered locus">Dshi_1068</name>
</gene>
<keyword evidence="1" id="KW-0732">Signal</keyword>
<dbReference type="Proteomes" id="UP000006833">
    <property type="component" value="Chromosome"/>
</dbReference>
<name>A8LSJ6_DINSH</name>
<dbReference type="RefSeq" id="WP_012177741.1">
    <property type="nucleotide sequence ID" value="NC_009952.1"/>
</dbReference>
<protein>
    <recommendedName>
        <fullName evidence="4">Lipoprotein</fullName>
    </recommendedName>
</protein>
<dbReference type="KEGG" id="dsh:Dshi_1068"/>
<organism evidence="2 3">
    <name type="scientific">Dinoroseobacter shibae (strain DSM 16493 / NCIMB 14021 / DFL 12)</name>
    <dbReference type="NCBI Taxonomy" id="398580"/>
    <lineage>
        <taxon>Bacteria</taxon>
        <taxon>Pseudomonadati</taxon>
        <taxon>Pseudomonadota</taxon>
        <taxon>Alphaproteobacteria</taxon>
        <taxon>Rhodobacterales</taxon>
        <taxon>Roseobacteraceae</taxon>
        <taxon>Dinoroseobacter</taxon>
    </lineage>
</organism>
<dbReference type="OrthoDB" id="7773807at2"/>
<feature type="chain" id="PRO_5002723092" description="Lipoprotein" evidence="1">
    <location>
        <begin position="23"/>
        <end position="149"/>
    </location>
</feature>
<evidence type="ECO:0000256" key="1">
    <source>
        <dbReference type="SAM" id="SignalP"/>
    </source>
</evidence>
<dbReference type="AlphaFoldDB" id="A8LSJ6"/>
<feature type="signal peptide" evidence="1">
    <location>
        <begin position="1"/>
        <end position="22"/>
    </location>
</feature>
<dbReference type="EMBL" id="CP000830">
    <property type="protein sequence ID" value="ABV92810.1"/>
    <property type="molecule type" value="Genomic_DNA"/>
</dbReference>